<dbReference type="PROSITE" id="PS51318">
    <property type="entry name" value="TAT"/>
    <property type="match status" value="1"/>
</dbReference>
<comment type="caution">
    <text evidence="2">The sequence shown here is derived from an EMBL/GenBank/DDBJ whole genome shotgun (WGS) entry which is preliminary data.</text>
</comment>
<gene>
    <name evidence="2" type="ORF">SCA03_13720</name>
</gene>
<reference evidence="2 3" key="1">
    <citation type="submission" date="2019-06" db="EMBL/GenBank/DDBJ databases">
        <title>Whole genome shotgun sequence of Streptomyces cacaoi subsp. cacaoi NBRC 12748.</title>
        <authorList>
            <person name="Hosoyama A."/>
            <person name="Uohara A."/>
            <person name="Ohji S."/>
            <person name="Ichikawa N."/>
        </authorList>
    </citation>
    <scope>NUCLEOTIDE SEQUENCE [LARGE SCALE GENOMIC DNA]</scope>
    <source>
        <strain evidence="2 3">NBRC 12748</strain>
    </source>
</reference>
<sequence length="397" mass="42815">MDFLGRLRRTRRRTRLLALGAAAVLAAGAAVGVPLATAEGGDPGARCRPAPAEARALARDPARATAALDPGADMGRIRSLARLLRTSGHPLCPDTAGTGAAGRAVVAATTGRAAGDAHAPRRAHREAEARVLYGVALLLSEARHSERLPDGLAPYVAEALAAYIDDVRRAVRGAEDIDYRKPTRRPSRSDLVELRLGALTYGDEPHVAFGPFPGAEHTPYDRHGPNVSRLIRRLTPSPRAFATLYDAERAYFASYLEHLDDTARIPGARTDDGRLDGTESEVRYTADLLGTLSRARENAVREGVISDPEAYDRAVLRHSRGVHRARDRQVRTRQPAVTLAQRRPSAPAGKGARAAERLLDGRIQMFGALDDWADARGIPDSSREQLRLGALRAYLSA</sequence>
<proteinExistence type="predicted"/>
<name>A0A4Y3QUB2_STRCI</name>
<accession>A0A4Y3QUB2</accession>
<dbReference type="RefSeq" id="WP_086815501.1">
    <property type="nucleotide sequence ID" value="NZ_BJMM01000004.1"/>
</dbReference>
<organism evidence="2 3">
    <name type="scientific">Streptomyces cacaoi</name>
    <dbReference type="NCBI Taxonomy" id="1898"/>
    <lineage>
        <taxon>Bacteria</taxon>
        <taxon>Bacillati</taxon>
        <taxon>Actinomycetota</taxon>
        <taxon>Actinomycetes</taxon>
        <taxon>Kitasatosporales</taxon>
        <taxon>Streptomycetaceae</taxon>
        <taxon>Streptomyces</taxon>
    </lineage>
</organism>
<dbReference type="EMBL" id="BJMM01000004">
    <property type="protein sequence ID" value="GEB48821.1"/>
    <property type="molecule type" value="Genomic_DNA"/>
</dbReference>
<feature type="chain" id="PRO_5038567826" evidence="1">
    <location>
        <begin position="30"/>
        <end position="397"/>
    </location>
</feature>
<dbReference type="AlphaFoldDB" id="A0A4Y3QUB2"/>
<keyword evidence="1" id="KW-0732">Signal</keyword>
<keyword evidence="3" id="KW-1185">Reference proteome</keyword>
<evidence type="ECO:0000256" key="1">
    <source>
        <dbReference type="SAM" id="SignalP"/>
    </source>
</evidence>
<evidence type="ECO:0000313" key="2">
    <source>
        <dbReference type="EMBL" id="GEB48821.1"/>
    </source>
</evidence>
<protein>
    <submittedName>
        <fullName evidence="2">Uncharacterized protein</fullName>
    </submittedName>
</protein>
<evidence type="ECO:0000313" key="3">
    <source>
        <dbReference type="Proteomes" id="UP000319210"/>
    </source>
</evidence>
<dbReference type="InterPro" id="IPR006311">
    <property type="entry name" value="TAT_signal"/>
</dbReference>
<feature type="signal peptide" evidence="1">
    <location>
        <begin position="1"/>
        <end position="29"/>
    </location>
</feature>
<dbReference type="Proteomes" id="UP000319210">
    <property type="component" value="Unassembled WGS sequence"/>
</dbReference>
<dbReference type="OrthoDB" id="4107967at2"/>